<evidence type="ECO:0000256" key="4">
    <source>
        <dbReference type="ARBA" id="ARBA00022692"/>
    </source>
</evidence>
<evidence type="ECO:0000313" key="10">
    <source>
        <dbReference type="Proteomes" id="UP000435649"/>
    </source>
</evidence>
<feature type="transmembrane region" description="Helical" evidence="8">
    <location>
        <begin position="55"/>
        <end position="73"/>
    </location>
</feature>
<feature type="binding site" evidence="7">
    <location>
        <position position="220"/>
    </location>
    <ligand>
        <name>Mg(2+)</name>
        <dbReference type="ChEBI" id="CHEBI:18420"/>
    </ligand>
</feature>
<feature type="transmembrane region" description="Helical" evidence="8">
    <location>
        <begin position="330"/>
        <end position="348"/>
    </location>
</feature>
<feature type="transmembrane region" description="Helical" evidence="8">
    <location>
        <begin position="369"/>
        <end position="390"/>
    </location>
</feature>
<proteinExistence type="predicted"/>
<dbReference type="CDD" id="cd06853">
    <property type="entry name" value="GT_WecA_like"/>
    <property type="match status" value="1"/>
</dbReference>
<feature type="transmembrane region" description="Helical" evidence="8">
    <location>
        <begin position="438"/>
        <end position="456"/>
    </location>
</feature>
<dbReference type="AlphaFoldDB" id="A0A844G8F9"/>
<keyword evidence="6 8" id="KW-0472">Membrane</keyword>
<feature type="transmembrane region" description="Helical" evidence="8">
    <location>
        <begin position="113"/>
        <end position="130"/>
    </location>
</feature>
<evidence type="ECO:0000256" key="1">
    <source>
        <dbReference type="ARBA" id="ARBA00004651"/>
    </source>
</evidence>
<dbReference type="GO" id="GO:0016780">
    <property type="term" value="F:phosphotransferase activity, for other substituted phosphate groups"/>
    <property type="evidence" value="ECO:0007669"/>
    <property type="project" value="InterPro"/>
</dbReference>
<evidence type="ECO:0000256" key="7">
    <source>
        <dbReference type="PIRSR" id="PIRSR600715-1"/>
    </source>
</evidence>
<dbReference type="Proteomes" id="UP000435649">
    <property type="component" value="Unassembled WGS sequence"/>
</dbReference>
<sequence length="619" mass="67775">MFEFLKASVYALIIYPGIACILSLVLTRLCIGLLPRAGFVDMPDARRVHRKPTPRGGGIAIIAAFFLTSVLYVERHASAQMGGFVAGFALPAFVIVVCGLLDDRFSLASRTKLVIQILAGVLVWVVGARLKFILSVELPDYLALPLTVLWVVTIVNAFNLIDGMDGVAAGLGFLSAVCLGLWGGLQNSSAGLVAIAFILAGSCAGFLRYNFSPASIFMGDTGSMFLGLFFAYAGLTCFGKPATLTSLLIPVLAVGVPLFDVALAFWRRLVRKLLDPSSSGIMTADMFHLHHRILKQVSSQRKAAIRIYLLACLLAGMGFVVLLFEQTIPALGYMALLLILLLVVRRIAGVELYDSARLLKEGISRPRKLLLILLAVPAVDLLVLFVADLAARRLLHIGFHEFWYDFVCIAAPIPLLFLISGSYRVLWLRAGYEEFRQAAELTLTGLIIGSCLFAFFCDKFDREQLPAYLVLFSLLAAFGIGFVRFVLVYLGMRMMWQLRQTGVPGVRNTRVLLYGGGLNATLYLNYVSGCATSENMSFIGIVDDDPALAGMRVFGLPVLGFSADLERILARYSIDKIVLTVRRTSPEREAHVLSIAERAGVSLCRFQAEELRIGDFRVE</sequence>
<keyword evidence="7" id="KW-0460">Magnesium</keyword>
<dbReference type="RefSeq" id="WP_106054051.1">
    <property type="nucleotide sequence ID" value="NZ_CALXOB010000051.1"/>
</dbReference>
<keyword evidence="4 8" id="KW-0812">Transmembrane</keyword>
<evidence type="ECO:0000313" key="9">
    <source>
        <dbReference type="EMBL" id="MST98569.1"/>
    </source>
</evidence>
<keyword evidence="2" id="KW-1003">Cell membrane</keyword>
<evidence type="ECO:0000256" key="6">
    <source>
        <dbReference type="ARBA" id="ARBA00023136"/>
    </source>
</evidence>
<feature type="transmembrane region" description="Helical" evidence="8">
    <location>
        <begin position="247"/>
        <end position="266"/>
    </location>
</feature>
<keyword evidence="3" id="KW-0808">Transferase</keyword>
<evidence type="ECO:0000256" key="8">
    <source>
        <dbReference type="SAM" id="Phobius"/>
    </source>
</evidence>
<reference evidence="9 10" key="1">
    <citation type="submission" date="2019-08" db="EMBL/GenBank/DDBJ databases">
        <title>In-depth cultivation of the pig gut microbiome towards novel bacterial diversity and tailored functional studies.</title>
        <authorList>
            <person name="Wylensek D."/>
            <person name="Hitch T.C.A."/>
            <person name="Clavel T."/>
        </authorList>
    </citation>
    <scope>NUCLEOTIDE SEQUENCE [LARGE SCALE GENOMIC DNA]</scope>
    <source>
        <strain evidence="9 10">BBE-744-WT-12</strain>
    </source>
</reference>
<feature type="transmembrane region" description="Helical" evidence="8">
    <location>
        <begin position="468"/>
        <end position="490"/>
    </location>
</feature>
<feature type="transmembrane region" description="Helical" evidence="8">
    <location>
        <begin position="191"/>
        <end position="209"/>
    </location>
</feature>
<evidence type="ECO:0000256" key="2">
    <source>
        <dbReference type="ARBA" id="ARBA00022475"/>
    </source>
</evidence>
<comment type="caution">
    <text evidence="9">The sequence shown here is derived from an EMBL/GenBank/DDBJ whole genome shotgun (WGS) entry which is preliminary data.</text>
</comment>
<comment type="subcellular location">
    <subcellularLocation>
        <location evidence="1">Cell membrane</location>
        <topology evidence="1">Multi-pass membrane protein</topology>
    </subcellularLocation>
</comment>
<evidence type="ECO:0000256" key="5">
    <source>
        <dbReference type="ARBA" id="ARBA00022989"/>
    </source>
</evidence>
<feature type="transmembrane region" description="Helical" evidence="8">
    <location>
        <begin position="79"/>
        <end position="101"/>
    </location>
</feature>
<comment type="cofactor">
    <cofactor evidence="7">
        <name>Mg(2+)</name>
        <dbReference type="ChEBI" id="CHEBI:18420"/>
    </cofactor>
</comment>
<keyword evidence="10" id="KW-1185">Reference proteome</keyword>
<feature type="transmembrane region" description="Helical" evidence="8">
    <location>
        <begin position="303"/>
        <end position="324"/>
    </location>
</feature>
<accession>A0A844G8F9</accession>
<dbReference type="GO" id="GO:0046872">
    <property type="term" value="F:metal ion binding"/>
    <property type="evidence" value="ECO:0007669"/>
    <property type="project" value="UniProtKB-KW"/>
</dbReference>
<dbReference type="GO" id="GO:0044038">
    <property type="term" value="P:cell wall macromolecule biosynthetic process"/>
    <property type="evidence" value="ECO:0007669"/>
    <property type="project" value="TreeGrafter"/>
</dbReference>
<feature type="transmembrane region" description="Helical" evidence="8">
    <location>
        <begin position="402"/>
        <end position="426"/>
    </location>
</feature>
<keyword evidence="5 8" id="KW-1133">Transmembrane helix</keyword>
<dbReference type="Gene3D" id="3.40.50.720">
    <property type="entry name" value="NAD(P)-binding Rossmann-like Domain"/>
    <property type="match status" value="1"/>
</dbReference>
<dbReference type="PANTHER" id="PTHR22926">
    <property type="entry name" value="PHOSPHO-N-ACETYLMURAMOYL-PENTAPEPTIDE-TRANSFERASE"/>
    <property type="match status" value="1"/>
</dbReference>
<dbReference type="InterPro" id="IPR000715">
    <property type="entry name" value="Glycosyl_transferase_4"/>
</dbReference>
<protein>
    <recommendedName>
        <fullName evidence="11">UDP-GlcNAc:undecaprenyl-phosphate GlcNAc-1-phosphate transferase</fullName>
    </recommendedName>
</protein>
<dbReference type="PANTHER" id="PTHR22926:SF3">
    <property type="entry name" value="UNDECAPRENYL-PHOSPHATE ALPHA-N-ACETYLGLUCOSAMINYL 1-PHOSPHATE TRANSFERASE"/>
    <property type="match status" value="1"/>
</dbReference>
<dbReference type="GO" id="GO:0009103">
    <property type="term" value="P:lipopolysaccharide biosynthetic process"/>
    <property type="evidence" value="ECO:0007669"/>
    <property type="project" value="TreeGrafter"/>
</dbReference>
<keyword evidence="7" id="KW-0479">Metal-binding</keyword>
<dbReference type="Pfam" id="PF00953">
    <property type="entry name" value="Glycos_transf_4"/>
    <property type="match status" value="1"/>
</dbReference>
<feature type="transmembrane region" description="Helical" evidence="8">
    <location>
        <begin position="216"/>
        <end position="235"/>
    </location>
</feature>
<feature type="transmembrane region" description="Helical" evidence="8">
    <location>
        <begin position="167"/>
        <end position="185"/>
    </location>
</feature>
<feature type="binding site" evidence="7">
    <location>
        <position position="159"/>
    </location>
    <ligand>
        <name>Mg(2+)</name>
        <dbReference type="ChEBI" id="CHEBI:18420"/>
    </ligand>
</feature>
<feature type="transmembrane region" description="Helical" evidence="8">
    <location>
        <begin position="12"/>
        <end position="34"/>
    </location>
</feature>
<evidence type="ECO:0000256" key="3">
    <source>
        <dbReference type="ARBA" id="ARBA00022679"/>
    </source>
</evidence>
<name>A0A844G8F9_9BACT</name>
<dbReference type="GO" id="GO:0071555">
    <property type="term" value="P:cell wall organization"/>
    <property type="evidence" value="ECO:0007669"/>
    <property type="project" value="TreeGrafter"/>
</dbReference>
<evidence type="ECO:0008006" key="11">
    <source>
        <dbReference type="Google" id="ProtNLM"/>
    </source>
</evidence>
<dbReference type="GO" id="GO:0005886">
    <property type="term" value="C:plasma membrane"/>
    <property type="evidence" value="ECO:0007669"/>
    <property type="project" value="UniProtKB-SubCell"/>
</dbReference>
<gene>
    <name evidence="9" type="ORF">FYJ85_16140</name>
</gene>
<dbReference type="EMBL" id="VUNS01000020">
    <property type="protein sequence ID" value="MST98569.1"/>
    <property type="molecule type" value="Genomic_DNA"/>
</dbReference>
<organism evidence="9 10">
    <name type="scientific">Victivallis lenta</name>
    <dbReference type="NCBI Taxonomy" id="2606640"/>
    <lineage>
        <taxon>Bacteria</taxon>
        <taxon>Pseudomonadati</taxon>
        <taxon>Lentisphaerota</taxon>
        <taxon>Lentisphaeria</taxon>
        <taxon>Victivallales</taxon>
        <taxon>Victivallaceae</taxon>
        <taxon>Victivallis</taxon>
    </lineage>
</organism>
<feature type="transmembrane region" description="Helical" evidence="8">
    <location>
        <begin position="142"/>
        <end position="160"/>
    </location>
</feature>